<gene>
    <name evidence="3" type="ORF">PV08_08102</name>
</gene>
<dbReference type="Pfam" id="PF06741">
    <property type="entry name" value="LsmAD"/>
    <property type="match status" value="1"/>
</dbReference>
<feature type="compositionally biased region" description="Basic and acidic residues" evidence="1">
    <location>
        <begin position="491"/>
        <end position="500"/>
    </location>
</feature>
<sequence>MRSNNNTKSADAGRKQSPSDGAPRRVNSQKAWGSASSSSSQRSSMAAQPNGTTPQPRNVGNMRQNTHKESGISDKQAHERLTFLFGAAIGLNVVITTKSGEKFEGLLSGSAFGQPSSRITLKMVRKSQSAAGGQVNGAASREATFVGSSPEYAMNFDLKDMIDMTIPEFVVPEATKLANGSSTGFQTDADISGNQSRGERTLQRWVPEGPDTTDFSLESSTNATGWDQFATNNQLFGTSSTYDENLYTTTIDRSAPSYKRREAEAARIAREIEGAASANAHVREERGQALENDGDDEEEKYSGVRRDERAFPPLPVGGPNKYTPPARRAPTGAATVPGAPVDPAIISASLSRPDGSNPTAPKANEKEPSGTGKVSVPSVEKPSQTTAIEPSITTPALVPDASKNDAVGKKAISPGPTEDVEVKVLNQFRQFADSEKQRVIERRRAQQNQDRTAKLNELLRFSKTFKLKTPIPSDLIGILAKDPAKQEAIVEKAQKEHEDSTSTAASPSPVAASSGVPRKIEAPQPTAPVNDRQTYNRGRGGYPHPGRPERPASQQPPPPLFPGRGAHAPYQQRFPSHQDRKGSHPPPIPAPIPIIEGRVPPTGPMAEQGGMTSPQRSNMNTPSSAVSARFNLNVKASEFRPTAAAFNPTGSSHAPSSPSSTHRAGSISRTATPSLFFGHRKPKPASERPSISRDFNPIARMKVATANANKSTEGEPKSDEAHKNYASNGGIPHAFQTGPRWTVKTDNDQKSYEEAFDQLMAATFSRVPTRIGSAQHLPFPAQGASIPNGPAHVPHITTPQHSAHSPHQYPHQYDDATPRLQFGNATPGMYPSPSIPSRQTSTYASPMPHPAQLSYQQQPFYGTPSQMPMQMRPFPGTPGMMHAQAGQMGAPMMVQQPSNGPYMAVPQQFNPQMQMYSPNANHAYPQQNGGYASPGRVAPMMMQQGSQQSHAGAPNMMFSISNQGVPMGFPQQQMGVPRANYGGHQYGATPHQAYGMQHRTMSSGYGQIPQKGHPQMPPNHAPAMTQPPQAPAYGQMEAVQDDGK</sequence>
<dbReference type="GO" id="GO:0003729">
    <property type="term" value="F:mRNA binding"/>
    <property type="evidence" value="ECO:0007669"/>
    <property type="project" value="TreeGrafter"/>
</dbReference>
<feature type="region of interest" description="Disordered" evidence="1">
    <location>
        <begin position="491"/>
        <end position="627"/>
    </location>
</feature>
<feature type="compositionally biased region" description="Polar residues" evidence="1">
    <location>
        <begin position="49"/>
        <end position="64"/>
    </location>
</feature>
<evidence type="ECO:0000313" key="4">
    <source>
        <dbReference type="Proteomes" id="UP000053328"/>
    </source>
</evidence>
<feature type="compositionally biased region" description="Low complexity" evidence="1">
    <location>
        <begin position="501"/>
        <end position="514"/>
    </location>
</feature>
<feature type="compositionally biased region" description="Polar residues" evidence="1">
    <location>
        <begin position="348"/>
        <end position="359"/>
    </location>
</feature>
<feature type="compositionally biased region" description="Polar residues" evidence="1">
    <location>
        <begin position="661"/>
        <end position="673"/>
    </location>
</feature>
<accession>A0A0D2B2T1</accession>
<dbReference type="EMBL" id="KN847497">
    <property type="protein sequence ID" value="KIW12915.1"/>
    <property type="molecule type" value="Genomic_DNA"/>
</dbReference>
<dbReference type="OrthoDB" id="2275718at2759"/>
<feature type="region of interest" description="Disordered" evidence="1">
    <location>
        <begin position="641"/>
        <end position="740"/>
    </location>
</feature>
<dbReference type="GeneID" id="27335185"/>
<feature type="compositionally biased region" description="Low complexity" evidence="1">
    <location>
        <begin position="28"/>
        <end position="48"/>
    </location>
</feature>
<dbReference type="Pfam" id="PF14438">
    <property type="entry name" value="SM-ATX"/>
    <property type="match status" value="1"/>
</dbReference>
<dbReference type="GO" id="GO:0010494">
    <property type="term" value="C:cytoplasmic stress granule"/>
    <property type="evidence" value="ECO:0007669"/>
    <property type="project" value="TreeGrafter"/>
</dbReference>
<dbReference type="PANTHER" id="PTHR12854">
    <property type="entry name" value="ATAXIN 2-RELATED"/>
    <property type="match status" value="1"/>
</dbReference>
<evidence type="ECO:0000256" key="1">
    <source>
        <dbReference type="SAM" id="MobiDB-lite"/>
    </source>
</evidence>
<dbReference type="GO" id="GO:0034063">
    <property type="term" value="P:stress granule assembly"/>
    <property type="evidence" value="ECO:0007669"/>
    <property type="project" value="TreeGrafter"/>
</dbReference>
<dbReference type="InterPro" id="IPR045117">
    <property type="entry name" value="ATXN2-like"/>
</dbReference>
<dbReference type="AlphaFoldDB" id="A0A0D2B2T1"/>
<dbReference type="STRING" id="91928.A0A0D2B2T1"/>
<feature type="region of interest" description="Disordered" evidence="1">
    <location>
        <begin position="1"/>
        <end position="74"/>
    </location>
</feature>
<dbReference type="SMART" id="SM01272">
    <property type="entry name" value="LsmAD"/>
    <property type="match status" value="1"/>
</dbReference>
<feature type="compositionally biased region" description="Polar residues" evidence="1">
    <location>
        <begin position="610"/>
        <end position="626"/>
    </location>
</feature>
<feature type="region of interest" description="Disordered" evidence="1">
    <location>
        <begin position="1009"/>
        <end position="1044"/>
    </location>
</feature>
<dbReference type="PANTHER" id="PTHR12854:SF7">
    <property type="entry name" value="ATAXIN-2 HOMOLOG"/>
    <property type="match status" value="1"/>
</dbReference>
<feature type="compositionally biased region" description="Low complexity" evidence="1">
    <location>
        <begin position="651"/>
        <end position="660"/>
    </location>
</feature>
<reference evidence="3 4" key="1">
    <citation type="submission" date="2015-01" db="EMBL/GenBank/DDBJ databases">
        <title>The Genome Sequence of Exophiala spinifera CBS89968.</title>
        <authorList>
            <consortium name="The Broad Institute Genomics Platform"/>
            <person name="Cuomo C."/>
            <person name="de Hoog S."/>
            <person name="Gorbushina A."/>
            <person name="Stielow B."/>
            <person name="Teixiera M."/>
            <person name="Abouelleil A."/>
            <person name="Chapman S.B."/>
            <person name="Priest M."/>
            <person name="Young S.K."/>
            <person name="Wortman J."/>
            <person name="Nusbaum C."/>
            <person name="Birren B."/>
        </authorList>
    </citation>
    <scope>NUCLEOTIDE SEQUENCE [LARGE SCALE GENOMIC DNA]</scope>
    <source>
        <strain evidence="3 4">CBS 89968</strain>
    </source>
</reference>
<feature type="region of interest" description="Disordered" evidence="1">
    <location>
        <begin position="278"/>
        <end position="389"/>
    </location>
</feature>
<evidence type="ECO:0000313" key="3">
    <source>
        <dbReference type="EMBL" id="KIW12915.1"/>
    </source>
</evidence>
<feature type="compositionally biased region" description="Basic and acidic residues" evidence="1">
    <location>
        <begin position="712"/>
        <end position="723"/>
    </location>
</feature>
<dbReference type="VEuPathDB" id="FungiDB:PV08_08102"/>
<dbReference type="RefSeq" id="XP_016233131.1">
    <property type="nucleotide sequence ID" value="XM_016382428.1"/>
</dbReference>
<protein>
    <recommendedName>
        <fullName evidence="2">LsmAD domain-containing protein</fullName>
    </recommendedName>
</protein>
<feature type="compositionally biased region" description="Basic and acidic residues" evidence="1">
    <location>
        <begin position="300"/>
        <end position="310"/>
    </location>
</feature>
<dbReference type="HOGENOM" id="CLU_007072_0_0_1"/>
<keyword evidence="4" id="KW-1185">Reference proteome</keyword>
<dbReference type="InterPro" id="IPR025852">
    <property type="entry name" value="SM_dom_ATX"/>
</dbReference>
<organism evidence="3 4">
    <name type="scientific">Exophiala spinifera</name>
    <dbReference type="NCBI Taxonomy" id="91928"/>
    <lineage>
        <taxon>Eukaryota</taxon>
        <taxon>Fungi</taxon>
        <taxon>Dikarya</taxon>
        <taxon>Ascomycota</taxon>
        <taxon>Pezizomycotina</taxon>
        <taxon>Eurotiomycetes</taxon>
        <taxon>Chaetothyriomycetidae</taxon>
        <taxon>Chaetothyriales</taxon>
        <taxon>Herpotrichiellaceae</taxon>
        <taxon>Exophiala</taxon>
    </lineage>
</organism>
<feature type="compositionally biased region" description="Low complexity" evidence="1">
    <location>
        <begin position="323"/>
        <end position="341"/>
    </location>
</feature>
<proteinExistence type="predicted"/>
<evidence type="ECO:0000259" key="2">
    <source>
        <dbReference type="SMART" id="SM01272"/>
    </source>
</evidence>
<name>A0A0D2B2T1_9EURO</name>
<dbReference type="InterPro" id="IPR009604">
    <property type="entry name" value="LsmAD_domain"/>
</dbReference>
<feature type="domain" description="LsmAD" evidence="2">
    <location>
        <begin position="236"/>
        <end position="307"/>
    </location>
</feature>
<dbReference type="Proteomes" id="UP000053328">
    <property type="component" value="Unassembled WGS sequence"/>
</dbReference>